<dbReference type="RefSeq" id="XP_014246974.1">
    <property type="nucleotide sequence ID" value="XM_014391488.2"/>
</dbReference>
<feature type="region of interest" description="Disordered" evidence="1">
    <location>
        <begin position="432"/>
        <end position="545"/>
    </location>
</feature>
<dbReference type="Proteomes" id="UP000494040">
    <property type="component" value="Unassembled WGS sequence"/>
</dbReference>
<protein>
    <submittedName>
        <fullName evidence="3">Uncharacterized protein</fullName>
    </submittedName>
</protein>
<dbReference type="KEGG" id="clec:106665224"/>
<feature type="chain" id="PRO_5035103493" evidence="2">
    <location>
        <begin position="22"/>
        <end position="716"/>
    </location>
</feature>
<dbReference type="EnsemblMetazoa" id="XM_014391488.2">
    <property type="protein sequence ID" value="XP_014246974.1"/>
    <property type="gene ID" value="LOC106665224"/>
</dbReference>
<keyword evidence="2" id="KW-0732">Signal</keyword>
<dbReference type="RefSeq" id="XP_014246975.1">
    <property type="nucleotide sequence ID" value="XM_014391489.2"/>
</dbReference>
<feature type="compositionally biased region" description="Low complexity" evidence="1">
    <location>
        <begin position="500"/>
        <end position="512"/>
    </location>
</feature>
<organism evidence="3 4">
    <name type="scientific">Cimex lectularius</name>
    <name type="common">Bed bug</name>
    <name type="synonym">Acanthia lectularia</name>
    <dbReference type="NCBI Taxonomy" id="79782"/>
    <lineage>
        <taxon>Eukaryota</taxon>
        <taxon>Metazoa</taxon>
        <taxon>Ecdysozoa</taxon>
        <taxon>Arthropoda</taxon>
        <taxon>Hexapoda</taxon>
        <taxon>Insecta</taxon>
        <taxon>Pterygota</taxon>
        <taxon>Neoptera</taxon>
        <taxon>Paraneoptera</taxon>
        <taxon>Hemiptera</taxon>
        <taxon>Heteroptera</taxon>
        <taxon>Panheteroptera</taxon>
        <taxon>Cimicomorpha</taxon>
        <taxon>Cimicidae</taxon>
        <taxon>Cimex</taxon>
    </lineage>
</organism>
<dbReference type="OrthoDB" id="10669292at2759"/>
<sequence>MFSIYSVLLVQICTCLITTSSESTSAIYHNTDAHDFLRAAWRLYDKDFLYDENVDTSPSEMKGWWLDGIRHENEDEVPLHKEKNEDFEENPITLRDLIGGSRHENEDEVPLQEKENEDFKGSPISLRNWIGGSRHANVDEVPLQEKENEDIEQRPITFRDLIDGSMHENEDEVPFHEKENEYFKENPITLRDLIGGPKHENEDEVPLRKEKNDFKESTITFSDLFGSTWHENEDEVPIHKEKNEDFKESPIPFSDLFGGTWHENEDDMPLHKVEKEDFKDIHTKLSDLLGVTWHENAHEVPPQKEENEDFEKELIAIMDLLGKTWHAVEEPKTRKDSKEEFPDINFGDLYGETTHDDNETINRKREENFEDIAKLCSLFLDEIIAEIAELEQIFEESSNIDIWNAKPSFDNTDHFSSEDGGILILIPGTMHETSLESTTESSAEDVEIEKHSTEEKENPKEPEIVETSLESTTEYSTEYEDKENHPKGENEYTEEPEIVETSLESTTEYSTEYEGKENHPKGETEYTEEPEIVESSFESTTEPSTEYVDIEMRPKEEKEYPEIVESQETYYPEFHNYIPNYGGIDRYSYKTKGDGNYLSESQVHIYPEYINLIPGGYKLEEKKLDKVKREAPITNDQDGFLADQPIAVEEHIEKKKTGNVEFGRGNSDRSQLIGKFLTELDKETGGGQTKYNVGPSFSHPVTTTEKSFWKKLFDLL</sequence>
<feature type="compositionally biased region" description="Basic and acidic residues" evidence="1">
    <location>
        <begin position="513"/>
        <end position="524"/>
    </location>
</feature>
<evidence type="ECO:0000313" key="3">
    <source>
        <dbReference type="EnsemblMetazoa" id="XP_014246975.1"/>
    </source>
</evidence>
<evidence type="ECO:0000313" key="4">
    <source>
        <dbReference type="Proteomes" id="UP000494040"/>
    </source>
</evidence>
<feature type="compositionally biased region" description="Basic and acidic residues" evidence="1">
    <location>
        <begin position="329"/>
        <end position="341"/>
    </location>
</feature>
<dbReference type="GeneID" id="106665224"/>
<name>A0A8I6RRU7_CIMLE</name>
<dbReference type="AlphaFoldDB" id="A0A8I6RRU7"/>
<reference evidence="3" key="1">
    <citation type="submission" date="2022-01" db="UniProtKB">
        <authorList>
            <consortium name="EnsemblMetazoa"/>
        </authorList>
    </citation>
    <scope>IDENTIFICATION</scope>
</reference>
<dbReference type="EnsemblMetazoa" id="XM_014391489.2">
    <property type="protein sequence ID" value="XP_014246975.1"/>
    <property type="gene ID" value="LOC106665224"/>
</dbReference>
<evidence type="ECO:0000256" key="2">
    <source>
        <dbReference type="SAM" id="SignalP"/>
    </source>
</evidence>
<feature type="compositionally biased region" description="Low complexity" evidence="1">
    <location>
        <begin position="533"/>
        <end position="545"/>
    </location>
</feature>
<feature type="compositionally biased region" description="Basic and acidic residues" evidence="1">
    <location>
        <begin position="448"/>
        <end position="463"/>
    </location>
</feature>
<evidence type="ECO:0000256" key="1">
    <source>
        <dbReference type="SAM" id="MobiDB-lite"/>
    </source>
</evidence>
<feature type="compositionally biased region" description="Low complexity" evidence="1">
    <location>
        <begin position="432"/>
        <end position="441"/>
    </location>
</feature>
<keyword evidence="4" id="KW-1185">Reference proteome</keyword>
<feature type="signal peptide" evidence="2">
    <location>
        <begin position="1"/>
        <end position="21"/>
    </location>
</feature>
<feature type="region of interest" description="Disordered" evidence="1">
    <location>
        <begin position="329"/>
        <end position="361"/>
    </location>
</feature>
<accession>A0A8I6RRU7</accession>
<feature type="compositionally biased region" description="Low complexity" evidence="1">
    <location>
        <begin position="466"/>
        <end position="476"/>
    </location>
</feature>
<proteinExistence type="predicted"/>